<dbReference type="EMBL" id="JACHBK010000016">
    <property type="protein sequence ID" value="MBB5538869.1"/>
    <property type="molecule type" value="Genomic_DNA"/>
</dbReference>
<dbReference type="GO" id="GO:0051907">
    <property type="term" value="F:S-(hydroxymethyl)glutathione synthase activity"/>
    <property type="evidence" value="ECO:0007669"/>
    <property type="project" value="UniProtKB-EC"/>
</dbReference>
<dbReference type="SUPFAM" id="SSF51316">
    <property type="entry name" value="Mss4-like"/>
    <property type="match status" value="1"/>
</dbReference>
<dbReference type="AlphaFoldDB" id="A0A7W8UHD8"/>
<sequence>MRLHQVLEARWREFLDRCRRSVENIEVLENGSKLVVVDNAALIQRHACRECGVHMYGPVERDHAFNGLSFIHPERFEESGWAEPGFAAFVSSIIESGYNPAKMDGVRARLRELQLEPYDCLAPGLMDYLATWTAKKAGVIAA</sequence>
<dbReference type="InterPro" id="IPR006913">
    <property type="entry name" value="CENP-V/GFA"/>
</dbReference>
<keyword evidence="3" id="KW-0862">Zinc</keyword>
<keyword evidence="6" id="KW-1185">Reference proteome</keyword>
<comment type="similarity">
    <text evidence="1">Belongs to the Gfa family.</text>
</comment>
<evidence type="ECO:0000259" key="4">
    <source>
        <dbReference type="PROSITE" id="PS51891"/>
    </source>
</evidence>
<evidence type="ECO:0000256" key="1">
    <source>
        <dbReference type="ARBA" id="ARBA00005495"/>
    </source>
</evidence>
<evidence type="ECO:0000256" key="2">
    <source>
        <dbReference type="ARBA" id="ARBA00022723"/>
    </source>
</evidence>
<proteinExistence type="inferred from homology"/>
<dbReference type="PROSITE" id="PS51891">
    <property type="entry name" value="CENP_V_GFA"/>
    <property type="match status" value="1"/>
</dbReference>
<evidence type="ECO:0000313" key="5">
    <source>
        <dbReference type="EMBL" id="MBB5538869.1"/>
    </source>
</evidence>
<name>A0A7W8UHD8_9HYPH</name>
<dbReference type="EC" id="4.4.1.22" evidence="5"/>
<evidence type="ECO:0000256" key="3">
    <source>
        <dbReference type="ARBA" id="ARBA00022833"/>
    </source>
</evidence>
<keyword evidence="2" id="KW-0479">Metal-binding</keyword>
<dbReference type="Gene3D" id="3.90.1590.10">
    <property type="entry name" value="glutathione-dependent formaldehyde- activating enzyme (gfa)"/>
    <property type="match status" value="1"/>
</dbReference>
<accession>A0A7W8UHD8</accession>
<dbReference type="Proteomes" id="UP000585507">
    <property type="component" value="Unassembled WGS sequence"/>
</dbReference>
<feature type="domain" description="CENP-V/GFA" evidence="4">
    <location>
        <begin position="1"/>
        <end position="119"/>
    </location>
</feature>
<organism evidence="5 6">
    <name type="scientific">Rhizobium giardinii</name>
    <dbReference type="NCBI Taxonomy" id="56731"/>
    <lineage>
        <taxon>Bacteria</taxon>
        <taxon>Pseudomonadati</taxon>
        <taxon>Pseudomonadota</taxon>
        <taxon>Alphaproteobacteria</taxon>
        <taxon>Hyphomicrobiales</taxon>
        <taxon>Rhizobiaceae</taxon>
        <taxon>Rhizobium/Agrobacterium group</taxon>
        <taxon>Rhizobium</taxon>
    </lineage>
</organism>
<dbReference type="GO" id="GO:0046872">
    <property type="term" value="F:metal ion binding"/>
    <property type="evidence" value="ECO:0007669"/>
    <property type="project" value="UniProtKB-KW"/>
</dbReference>
<reference evidence="5 6" key="1">
    <citation type="submission" date="2020-08" db="EMBL/GenBank/DDBJ databases">
        <title>Genomic Encyclopedia of Type Strains, Phase IV (KMG-V): Genome sequencing to study the core and pangenomes of soil and plant-associated prokaryotes.</title>
        <authorList>
            <person name="Whitman W."/>
        </authorList>
    </citation>
    <scope>NUCLEOTIDE SEQUENCE [LARGE SCALE GENOMIC DNA]</scope>
    <source>
        <strain evidence="5 6">SEMIA 4084</strain>
    </source>
</reference>
<protein>
    <submittedName>
        <fullName evidence="5">S-(Hydroxymethyl)glutathione synthase</fullName>
        <ecNumber evidence="5">4.4.1.22</ecNumber>
    </submittedName>
</protein>
<comment type="caution">
    <text evidence="5">The sequence shown here is derived from an EMBL/GenBank/DDBJ whole genome shotgun (WGS) entry which is preliminary data.</text>
</comment>
<keyword evidence="5" id="KW-0456">Lyase</keyword>
<gene>
    <name evidence="5" type="ORF">GGD55_005612</name>
</gene>
<dbReference type="InterPro" id="IPR011057">
    <property type="entry name" value="Mss4-like_sf"/>
</dbReference>
<evidence type="ECO:0000313" key="6">
    <source>
        <dbReference type="Proteomes" id="UP000585507"/>
    </source>
</evidence>